<proteinExistence type="predicted"/>
<evidence type="ECO:0000313" key="1">
    <source>
        <dbReference type="EMBL" id="GFQ91986.1"/>
    </source>
</evidence>
<accession>A0A8X6L1G4</accession>
<dbReference type="AlphaFoldDB" id="A0A8X6L1G4"/>
<name>A0A8X6L1G4_TRICU</name>
<protein>
    <submittedName>
        <fullName evidence="1">Uncharacterized protein</fullName>
    </submittedName>
</protein>
<organism evidence="1 2">
    <name type="scientific">Trichonephila clavata</name>
    <name type="common">Joro spider</name>
    <name type="synonym">Nephila clavata</name>
    <dbReference type="NCBI Taxonomy" id="2740835"/>
    <lineage>
        <taxon>Eukaryota</taxon>
        <taxon>Metazoa</taxon>
        <taxon>Ecdysozoa</taxon>
        <taxon>Arthropoda</taxon>
        <taxon>Chelicerata</taxon>
        <taxon>Arachnida</taxon>
        <taxon>Araneae</taxon>
        <taxon>Araneomorphae</taxon>
        <taxon>Entelegynae</taxon>
        <taxon>Araneoidea</taxon>
        <taxon>Nephilidae</taxon>
        <taxon>Trichonephila</taxon>
    </lineage>
</organism>
<evidence type="ECO:0000313" key="2">
    <source>
        <dbReference type="Proteomes" id="UP000887116"/>
    </source>
</evidence>
<reference evidence="1" key="1">
    <citation type="submission" date="2020-07" db="EMBL/GenBank/DDBJ databases">
        <title>Multicomponent nature underlies the extraordinary mechanical properties of spider dragline silk.</title>
        <authorList>
            <person name="Kono N."/>
            <person name="Nakamura H."/>
            <person name="Mori M."/>
            <person name="Yoshida Y."/>
            <person name="Ohtoshi R."/>
            <person name="Malay A.D."/>
            <person name="Moran D.A.P."/>
            <person name="Tomita M."/>
            <person name="Numata K."/>
            <person name="Arakawa K."/>
        </authorList>
    </citation>
    <scope>NUCLEOTIDE SEQUENCE</scope>
</reference>
<dbReference type="Proteomes" id="UP000887116">
    <property type="component" value="Unassembled WGS sequence"/>
</dbReference>
<sequence>MRDKSNEDPRIVLRAMYGRNADDVDVVVNAKSYQRTNLAYADSNQNVNEVP</sequence>
<dbReference type="EMBL" id="BMAO01013957">
    <property type="protein sequence ID" value="GFQ91986.1"/>
    <property type="molecule type" value="Genomic_DNA"/>
</dbReference>
<comment type="caution">
    <text evidence="1">The sequence shown here is derived from an EMBL/GenBank/DDBJ whole genome shotgun (WGS) entry which is preliminary data.</text>
</comment>
<keyword evidence="2" id="KW-1185">Reference proteome</keyword>
<gene>
    <name evidence="1" type="ORF">TNCT_186901</name>
</gene>
<feature type="non-terminal residue" evidence="1">
    <location>
        <position position="51"/>
    </location>
</feature>